<name>A0ABU5E0K0_9PROT</name>
<dbReference type="InterPro" id="IPR036890">
    <property type="entry name" value="HATPase_C_sf"/>
</dbReference>
<evidence type="ECO:0000256" key="4">
    <source>
        <dbReference type="ARBA" id="ARBA00022679"/>
    </source>
</evidence>
<dbReference type="EC" id="2.7.13.3" evidence="2"/>
<keyword evidence="9" id="KW-0547">Nucleotide-binding</keyword>
<dbReference type="PRINTS" id="PR00344">
    <property type="entry name" value="BCTRLSENSOR"/>
</dbReference>
<dbReference type="Pfam" id="PF02518">
    <property type="entry name" value="HATPase_c"/>
    <property type="match status" value="1"/>
</dbReference>
<dbReference type="EMBL" id="JAXCLX010000002">
    <property type="protein sequence ID" value="MDY0872734.1"/>
    <property type="molecule type" value="Genomic_DNA"/>
</dbReference>
<gene>
    <name evidence="9" type="ORF">SMD31_12400</name>
</gene>
<feature type="transmembrane region" description="Helical" evidence="7">
    <location>
        <begin position="98"/>
        <end position="121"/>
    </location>
</feature>
<keyword evidence="3" id="KW-0597">Phosphoprotein</keyword>
<feature type="transmembrane region" description="Helical" evidence="7">
    <location>
        <begin position="177"/>
        <end position="195"/>
    </location>
</feature>
<keyword evidence="10" id="KW-1185">Reference proteome</keyword>
<comment type="caution">
    <text evidence="9">The sequence shown here is derived from an EMBL/GenBank/DDBJ whole genome shotgun (WGS) entry which is preliminary data.</text>
</comment>
<keyword evidence="5" id="KW-0418">Kinase</keyword>
<dbReference type="RefSeq" id="WP_320501208.1">
    <property type="nucleotide sequence ID" value="NZ_JAXCLX010000002.1"/>
</dbReference>
<dbReference type="Pfam" id="PF00512">
    <property type="entry name" value="HisKA"/>
    <property type="match status" value="1"/>
</dbReference>
<keyword evidence="7" id="KW-0472">Membrane</keyword>
<dbReference type="SUPFAM" id="SSF47384">
    <property type="entry name" value="Homodimeric domain of signal transducing histidine kinase"/>
    <property type="match status" value="1"/>
</dbReference>
<evidence type="ECO:0000256" key="2">
    <source>
        <dbReference type="ARBA" id="ARBA00012438"/>
    </source>
</evidence>
<dbReference type="InterPro" id="IPR003661">
    <property type="entry name" value="HisK_dim/P_dom"/>
</dbReference>
<keyword evidence="9" id="KW-0067">ATP-binding</keyword>
<dbReference type="SMART" id="SM00388">
    <property type="entry name" value="HisKA"/>
    <property type="match status" value="1"/>
</dbReference>
<evidence type="ECO:0000259" key="8">
    <source>
        <dbReference type="PROSITE" id="PS50109"/>
    </source>
</evidence>
<dbReference type="Gene3D" id="3.30.565.10">
    <property type="entry name" value="Histidine kinase-like ATPase, C-terminal domain"/>
    <property type="match status" value="1"/>
</dbReference>
<dbReference type="GO" id="GO:0005524">
    <property type="term" value="F:ATP binding"/>
    <property type="evidence" value="ECO:0007669"/>
    <property type="project" value="UniProtKB-KW"/>
</dbReference>
<evidence type="ECO:0000256" key="7">
    <source>
        <dbReference type="SAM" id="Phobius"/>
    </source>
</evidence>
<feature type="transmembrane region" description="Helical" evidence="7">
    <location>
        <begin position="40"/>
        <end position="59"/>
    </location>
</feature>
<evidence type="ECO:0000256" key="6">
    <source>
        <dbReference type="ARBA" id="ARBA00023012"/>
    </source>
</evidence>
<dbReference type="InterPro" id="IPR003594">
    <property type="entry name" value="HATPase_dom"/>
</dbReference>
<keyword evidence="7" id="KW-0812">Transmembrane</keyword>
<feature type="domain" description="Histidine kinase" evidence="8">
    <location>
        <begin position="239"/>
        <end position="470"/>
    </location>
</feature>
<dbReference type="Proteomes" id="UP001271769">
    <property type="component" value="Unassembled WGS sequence"/>
</dbReference>
<sequence>MTAASMGAPNPRSTDLTAPVAREEVEAELIASLYQRTRPLLIANIGAMVLLTGALWTSAPHLYLLGWAVTLFAWTMLRFALAKLYLRQERSVGEAKNWVYAFSVGSGVAGTLWGLSIYLIGSLSPDHAKLVAAFMMAALSASAIAGYTNSLIAFAAFTIPALLPFGLRMVWFDGEPSYAIAAFVVFWGWLLWSMARHLNDGFKSNIALLLGNQRLVEHLSIAKDRAERANQAKTRFLSNMSHELRTPLNAVLGYSEMIKLEMLGPIGHVQYADYINHIHDRGRHLLGFVNQVFDLSQLESGTVALQDERVAVDTLLAEVVEPVTFAAQRDRILLHVTSPAGNPGLIADHAKLRQALGSLLDNAIKFTPPEGRVTLTATLGNDGGMRLSVSDTGIGIDAAHIERITVPFHQLENQDHLKRLKAIKHDVGQTSTGLGLPVAKLLTDLHGGRLDIESTPGVGTTVSLWLPPDRVLQPQPLARAAE</sequence>
<feature type="transmembrane region" description="Helical" evidence="7">
    <location>
        <begin position="65"/>
        <end position="86"/>
    </location>
</feature>
<keyword evidence="4" id="KW-0808">Transferase</keyword>
<reference evidence="9 10" key="1">
    <citation type="journal article" date="2013" name="Antonie Van Leeuwenhoek">
        <title>Dongia rigui sp. nov., isolated from freshwater of a large wetland in Korea.</title>
        <authorList>
            <person name="Baik K.S."/>
            <person name="Hwang Y.M."/>
            <person name="Choi J.S."/>
            <person name="Kwon J."/>
            <person name="Seong C.N."/>
        </authorList>
    </citation>
    <scope>NUCLEOTIDE SEQUENCE [LARGE SCALE GENOMIC DNA]</scope>
    <source>
        <strain evidence="9 10">04SU4-P</strain>
    </source>
</reference>
<dbReference type="InterPro" id="IPR004358">
    <property type="entry name" value="Sig_transdc_His_kin-like_C"/>
</dbReference>
<evidence type="ECO:0000256" key="3">
    <source>
        <dbReference type="ARBA" id="ARBA00022553"/>
    </source>
</evidence>
<accession>A0ABU5E0K0</accession>
<dbReference type="PANTHER" id="PTHR43711">
    <property type="entry name" value="TWO-COMPONENT HISTIDINE KINASE"/>
    <property type="match status" value="1"/>
</dbReference>
<evidence type="ECO:0000256" key="1">
    <source>
        <dbReference type="ARBA" id="ARBA00000085"/>
    </source>
</evidence>
<organism evidence="9 10">
    <name type="scientific">Dongia rigui</name>
    <dbReference type="NCBI Taxonomy" id="940149"/>
    <lineage>
        <taxon>Bacteria</taxon>
        <taxon>Pseudomonadati</taxon>
        <taxon>Pseudomonadota</taxon>
        <taxon>Alphaproteobacteria</taxon>
        <taxon>Rhodospirillales</taxon>
        <taxon>Dongiaceae</taxon>
        <taxon>Dongia</taxon>
    </lineage>
</organism>
<protein>
    <recommendedName>
        <fullName evidence="2">histidine kinase</fullName>
        <ecNumber evidence="2">2.7.13.3</ecNumber>
    </recommendedName>
</protein>
<dbReference type="CDD" id="cd00075">
    <property type="entry name" value="HATPase"/>
    <property type="match status" value="1"/>
</dbReference>
<dbReference type="CDD" id="cd00082">
    <property type="entry name" value="HisKA"/>
    <property type="match status" value="1"/>
</dbReference>
<evidence type="ECO:0000313" key="10">
    <source>
        <dbReference type="Proteomes" id="UP001271769"/>
    </source>
</evidence>
<dbReference type="InterPro" id="IPR050736">
    <property type="entry name" value="Sensor_HK_Regulatory"/>
</dbReference>
<evidence type="ECO:0000313" key="9">
    <source>
        <dbReference type="EMBL" id="MDY0872734.1"/>
    </source>
</evidence>
<dbReference type="PROSITE" id="PS50109">
    <property type="entry name" value="HIS_KIN"/>
    <property type="match status" value="1"/>
</dbReference>
<keyword evidence="6" id="KW-0902">Two-component regulatory system</keyword>
<keyword evidence="7" id="KW-1133">Transmembrane helix</keyword>
<proteinExistence type="predicted"/>
<dbReference type="Gene3D" id="1.10.287.130">
    <property type="match status" value="1"/>
</dbReference>
<dbReference type="InterPro" id="IPR036097">
    <property type="entry name" value="HisK_dim/P_sf"/>
</dbReference>
<comment type="catalytic activity">
    <reaction evidence="1">
        <text>ATP + protein L-histidine = ADP + protein N-phospho-L-histidine.</text>
        <dbReference type="EC" id="2.7.13.3"/>
    </reaction>
</comment>
<evidence type="ECO:0000256" key="5">
    <source>
        <dbReference type="ARBA" id="ARBA00022777"/>
    </source>
</evidence>
<dbReference type="PANTHER" id="PTHR43711:SF1">
    <property type="entry name" value="HISTIDINE KINASE 1"/>
    <property type="match status" value="1"/>
</dbReference>
<dbReference type="SMART" id="SM00387">
    <property type="entry name" value="HATPase_c"/>
    <property type="match status" value="1"/>
</dbReference>
<dbReference type="SUPFAM" id="SSF55874">
    <property type="entry name" value="ATPase domain of HSP90 chaperone/DNA topoisomerase II/histidine kinase"/>
    <property type="match status" value="1"/>
</dbReference>
<dbReference type="InterPro" id="IPR005467">
    <property type="entry name" value="His_kinase_dom"/>
</dbReference>